<keyword evidence="1" id="KW-0865">Zymogen</keyword>
<comment type="similarity">
    <text evidence="1">Belongs to the peptidase M36 family.</text>
</comment>
<dbReference type="Proteomes" id="UP001175228">
    <property type="component" value="Unassembled WGS sequence"/>
</dbReference>
<name>A0AA39UVY2_9AGAR</name>
<comment type="subcellular location">
    <subcellularLocation>
        <location evidence="1">Secreted</location>
    </subcellularLocation>
</comment>
<comment type="caution">
    <text evidence="2">The sequence shown here is derived from an EMBL/GenBank/DDBJ whole genome shotgun (WGS) entry which is preliminary data.</text>
</comment>
<keyword evidence="1" id="KW-0378">Hydrolase</keyword>
<evidence type="ECO:0000313" key="3">
    <source>
        <dbReference type="Proteomes" id="UP001175228"/>
    </source>
</evidence>
<dbReference type="GO" id="GO:0005615">
    <property type="term" value="C:extracellular space"/>
    <property type="evidence" value="ECO:0007669"/>
    <property type="project" value="InterPro"/>
</dbReference>
<dbReference type="EC" id="3.4.24.-" evidence="1"/>
<dbReference type="EMBL" id="JAUEPU010000002">
    <property type="protein sequence ID" value="KAK0505482.1"/>
    <property type="molecule type" value="Genomic_DNA"/>
</dbReference>
<gene>
    <name evidence="2" type="ORF">EDD18DRAFT_1326549</name>
</gene>
<keyword evidence="1" id="KW-0862">Zinc</keyword>
<protein>
    <recommendedName>
        <fullName evidence="1">Extracellular metalloproteinase</fullName>
        <ecNumber evidence="1">3.4.24.-</ecNumber>
    </recommendedName>
    <alternativeName>
        <fullName evidence="1">Fungalysin</fullName>
    </alternativeName>
</protein>
<reference evidence="2" key="1">
    <citation type="submission" date="2023-06" db="EMBL/GenBank/DDBJ databases">
        <authorList>
            <consortium name="Lawrence Berkeley National Laboratory"/>
            <person name="Ahrendt S."/>
            <person name="Sahu N."/>
            <person name="Indic B."/>
            <person name="Wong-Bajracharya J."/>
            <person name="Merenyi Z."/>
            <person name="Ke H.-M."/>
            <person name="Monk M."/>
            <person name="Kocsube S."/>
            <person name="Drula E."/>
            <person name="Lipzen A."/>
            <person name="Balint B."/>
            <person name="Henrissat B."/>
            <person name="Andreopoulos B."/>
            <person name="Martin F.M."/>
            <person name="Harder C.B."/>
            <person name="Rigling D."/>
            <person name="Ford K.L."/>
            <person name="Foster G.D."/>
            <person name="Pangilinan J."/>
            <person name="Papanicolaou A."/>
            <person name="Barry K."/>
            <person name="LaButti K."/>
            <person name="Viragh M."/>
            <person name="Koriabine M."/>
            <person name="Yan M."/>
            <person name="Riley R."/>
            <person name="Champramary S."/>
            <person name="Plett K.L."/>
            <person name="Tsai I.J."/>
            <person name="Slot J."/>
            <person name="Sipos G."/>
            <person name="Plett J."/>
            <person name="Nagy L.G."/>
            <person name="Grigoriev I.V."/>
        </authorList>
    </citation>
    <scope>NUCLEOTIDE SEQUENCE</scope>
    <source>
        <strain evidence="2">HWK02</strain>
    </source>
</reference>
<dbReference type="InterPro" id="IPR001842">
    <property type="entry name" value="Peptidase_M36"/>
</dbReference>
<dbReference type="AlphaFoldDB" id="A0AA39UVY2"/>
<accession>A0AA39UVY2</accession>
<dbReference type="GO" id="GO:0006508">
    <property type="term" value="P:proteolysis"/>
    <property type="evidence" value="ECO:0007669"/>
    <property type="project" value="UniProtKB-KW"/>
</dbReference>
<evidence type="ECO:0000313" key="2">
    <source>
        <dbReference type="EMBL" id="KAK0505482.1"/>
    </source>
</evidence>
<keyword evidence="3" id="KW-1185">Reference proteome</keyword>
<evidence type="ECO:0000256" key="1">
    <source>
        <dbReference type="RuleBase" id="RU364017"/>
    </source>
</evidence>
<sequence length="148" mass="16227">MPPGLGQALKSQARQWGFIKTRAQASTGESQSLINYQNLICPSRQTTFPSLTTLNVAHSANNAISASGTSANRASTDELYVVNKVRDYSYKYGATEALYNCRSYNLAKEGTVDMKQLCSDEQDIHTGCGALHTYMNGSEWLYAQTNPT</sequence>
<comment type="cofactor">
    <cofactor evidence="1">
        <name>Zn(2+)</name>
        <dbReference type="ChEBI" id="CHEBI:29105"/>
    </cofactor>
</comment>
<proteinExistence type="inferred from homology"/>
<dbReference type="Pfam" id="PF02128">
    <property type="entry name" value="Peptidase_M36"/>
    <property type="match status" value="1"/>
</dbReference>
<keyword evidence="1" id="KW-0964">Secreted</keyword>
<dbReference type="GO" id="GO:0004222">
    <property type="term" value="F:metalloendopeptidase activity"/>
    <property type="evidence" value="ECO:0007669"/>
    <property type="project" value="InterPro"/>
</dbReference>
<dbReference type="Gene3D" id="3.10.170.10">
    <property type="match status" value="1"/>
</dbReference>
<dbReference type="GO" id="GO:0008270">
    <property type="term" value="F:zinc ion binding"/>
    <property type="evidence" value="ECO:0007669"/>
    <property type="project" value="InterPro"/>
</dbReference>
<organism evidence="2 3">
    <name type="scientific">Armillaria luteobubalina</name>
    <dbReference type="NCBI Taxonomy" id="153913"/>
    <lineage>
        <taxon>Eukaryota</taxon>
        <taxon>Fungi</taxon>
        <taxon>Dikarya</taxon>
        <taxon>Basidiomycota</taxon>
        <taxon>Agaricomycotina</taxon>
        <taxon>Agaricomycetes</taxon>
        <taxon>Agaricomycetidae</taxon>
        <taxon>Agaricales</taxon>
        <taxon>Marasmiineae</taxon>
        <taxon>Physalacriaceae</taxon>
        <taxon>Armillaria</taxon>
    </lineage>
</organism>
<keyword evidence="1" id="KW-0479">Metal-binding</keyword>
<keyword evidence="1" id="KW-0482">Metalloprotease</keyword>
<keyword evidence="1" id="KW-0645">Protease</keyword>